<dbReference type="Gene3D" id="2.60.40.2700">
    <property type="match status" value="1"/>
</dbReference>
<dbReference type="Gene3D" id="2.60.120.260">
    <property type="entry name" value="Galactose-binding domain-like"/>
    <property type="match status" value="1"/>
</dbReference>
<accession>A0A9X1ZTL6</accession>
<dbReference type="RefSeq" id="WP_249603479.1">
    <property type="nucleotide sequence ID" value="NZ_JAKHSK010000057.1"/>
</dbReference>
<dbReference type="EMBL" id="JAKHSK010000057">
    <property type="protein sequence ID" value="MCL6220797.1"/>
    <property type="molecule type" value="Genomic_DNA"/>
</dbReference>
<dbReference type="Pfam" id="PF19081">
    <property type="entry name" value="Ig_7"/>
    <property type="match status" value="1"/>
</dbReference>
<dbReference type="Proteomes" id="UP001139521">
    <property type="component" value="Unassembled WGS sequence"/>
</dbReference>
<protein>
    <submittedName>
        <fullName evidence="2">T9SS type B sorting domain-containing protein</fullName>
    </submittedName>
</protein>
<evidence type="ECO:0000313" key="3">
    <source>
        <dbReference type="Proteomes" id="UP001139521"/>
    </source>
</evidence>
<evidence type="ECO:0000259" key="1">
    <source>
        <dbReference type="Pfam" id="PF19081"/>
    </source>
</evidence>
<gene>
    <name evidence="2" type="ORF">L1967_21100</name>
</gene>
<evidence type="ECO:0000313" key="2">
    <source>
        <dbReference type="EMBL" id="MCL6220797.1"/>
    </source>
</evidence>
<feature type="domain" description="Ig-like" evidence="1">
    <location>
        <begin position="318"/>
        <end position="398"/>
    </location>
</feature>
<proteinExistence type="predicted"/>
<dbReference type="AlphaFoldDB" id="A0A9X1ZTL6"/>
<dbReference type="Pfam" id="PF13585">
    <property type="entry name" value="CHU_C"/>
    <property type="match status" value="1"/>
</dbReference>
<sequence>MKLIITLLFLIFAIPAMGQLGFCGGSKGDPIFQFDFSGSGASFQEYTSYSLVSNTPEDGYYTVSSDLGSQNLPWHNYFPQTTISNGNAMIVNASYTAGLFFEIEIPNLCENTTYEFSAFLMNIYDRSSNICGNGGIPINVRFEIWDKTNTQLINSGDTGDIHSTTSPQWDQYGLTFQTEPGQETVNLKIYNNGEGGCGNDLAIDDIIFRSCGDLTIIESPDTETTEIALCEENAPGTYTLTATPDNAVYQDHFYQWQSRLEGEDFKDIPGATSQQYTASNITKTTYYRVKVAEDSVNLYNAYCSSASDEFSILFIESPTAPVSAGDVNWCDNLGPATLLVSATGEQQIAWYDTETGGNRLAEGASFQPEKAGTYYAEAFYKDYSCEVSKRTAVNLTINKAPVVKNEILQICPNATLILDAEMANHSYNWSTGETSAQIVIDSPGIYNVEISTPESCSSTKTFEVYLVDDAQIAEVTSDDRKISIIPQNEGEFEYSLDGINFQQSNTFQNIDGGIYTAFMRDLANCKMVSLEFPHIVVPKVITPNGDGYNDYFNLNGVEYFASSIIAIFDRYGTLITTGKGSGFEWDGSFNGKQLPAGEYWYRILIVNFEEIKGHFSLLR</sequence>
<dbReference type="InterPro" id="IPR044023">
    <property type="entry name" value="Ig_7"/>
</dbReference>
<dbReference type="InterPro" id="IPR026341">
    <property type="entry name" value="T9SS_type_B"/>
</dbReference>
<keyword evidence="3" id="KW-1185">Reference proteome</keyword>
<dbReference type="NCBIfam" id="TIGR04131">
    <property type="entry name" value="Bac_Flav_CTERM"/>
    <property type="match status" value="1"/>
</dbReference>
<organism evidence="2 3">
    <name type="scientific">Zunongwangia pacifica</name>
    <dbReference type="NCBI Taxonomy" id="2911062"/>
    <lineage>
        <taxon>Bacteria</taxon>
        <taxon>Pseudomonadati</taxon>
        <taxon>Bacteroidota</taxon>
        <taxon>Flavobacteriia</taxon>
        <taxon>Flavobacteriales</taxon>
        <taxon>Flavobacteriaceae</taxon>
        <taxon>Zunongwangia</taxon>
    </lineage>
</organism>
<name>A0A9X1ZTL6_9FLAO</name>
<comment type="caution">
    <text evidence="2">The sequence shown here is derived from an EMBL/GenBank/DDBJ whole genome shotgun (WGS) entry which is preliminary data.</text>
</comment>
<reference evidence="2" key="1">
    <citation type="submission" date="2022-01" db="EMBL/GenBank/DDBJ databases">
        <title>Genome sequencing of Zunongwangia sp. M21534 genome.</title>
        <authorList>
            <person name="Chen Y."/>
            <person name="Dong C."/>
            <person name="Shao Z."/>
        </authorList>
    </citation>
    <scope>NUCLEOTIDE SEQUENCE</scope>
    <source>
        <strain evidence="2">MCCC M21534</strain>
    </source>
</reference>